<evidence type="ECO:0000313" key="2">
    <source>
        <dbReference type="EMBL" id="BBF81359.1"/>
    </source>
</evidence>
<dbReference type="OrthoDB" id="9805604at2"/>
<dbReference type="EMBL" id="AP018827">
    <property type="protein sequence ID" value="BBF81359.1"/>
    <property type="molecule type" value="Genomic_DNA"/>
</dbReference>
<dbReference type="GO" id="GO:0008781">
    <property type="term" value="F:N-acylneuraminate cytidylyltransferase activity"/>
    <property type="evidence" value="ECO:0007669"/>
    <property type="project" value="TreeGrafter"/>
</dbReference>
<feature type="compositionally biased region" description="Basic and acidic residues" evidence="1">
    <location>
        <begin position="76"/>
        <end position="88"/>
    </location>
</feature>
<reference evidence="3" key="1">
    <citation type="journal article" date="2017" name="Biotechnol. Biofuels">
        <title>Evaluation of environmental bacterial communities as a factor affecting the growth of duckweed Lemna minor.</title>
        <authorList>
            <person name="Ishizawa H."/>
            <person name="Kuroda M."/>
            <person name="Morikawa M."/>
            <person name="Ike M."/>
        </authorList>
    </citation>
    <scope>NUCLEOTIDE SEQUENCE [LARGE SCALE GENOMIC DNA]</scope>
    <source>
        <strain evidence="3">M6</strain>
    </source>
</reference>
<accession>A0A3G9GA80</accession>
<evidence type="ECO:0000313" key="3">
    <source>
        <dbReference type="Proteomes" id="UP000278756"/>
    </source>
</evidence>
<dbReference type="AlphaFoldDB" id="A0A3G9GA80"/>
<organism evidence="2 3">
    <name type="scientific">Asticcacaulis excentricus</name>
    <dbReference type="NCBI Taxonomy" id="78587"/>
    <lineage>
        <taxon>Bacteria</taxon>
        <taxon>Pseudomonadati</taxon>
        <taxon>Pseudomonadota</taxon>
        <taxon>Alphaproteobacteria</taxon>
        <taxon>Caulobacterales</taxon>
        <taxon>Caulobacteraceae</taxon>
        <taxon>Asticcacaulis</taxon>
    </lineage>
</organism>
<dbReference type="SUPFAM" id="SSF53448">
    <property type="entry name" value="Nucleotide-diphospho-sugar transferases"/>
    <property type="match status" value="1"/>
</dbReference>
<dbReference type="PANTHER" id="PTHR21485">
    <property type="entry name" value="HAD SUPERFAMILY MEMBERS CMAS AND KDSC"/>
    <property type="match status" value="1"/>
</dbReference>
<feature type="compositionally biased region" description="Polar residues" evidence="1">
    <location>
        <begin position="89"/>
        <end position="98"/>
    </location>
</feature>
<dbReference type="InterPro" id="IPR003329">
    <property type="entry name" value="Cytidylyl_trans"/>
</dbReference>
<gene>
    <name evidence="2" type="ORF">EM6_1957</name>
</gene>
<dbReference type="PANTHER" id="PTHR21485:SF6">
    <property type="entry name" value="N-ACYLNEURAMINATE CYTIDYLYLTRANSFERASE-RELATED"/>
    <property type="match status" value="1"/>
</dbReference>
<dbReference type="InterPro" id="IPR050793">
    <property type="entry name" value="CMP-NeuNAc_synthase"/>
</dbReference>
<evidence type="ECO:0000256" key="1">
    <source>
        <dbReference type="SAM" id="MobiDB-lite"/>
    </source>
</evidence>
<protein>
    <submittedName>
        <fullName evidence="2">Uncharacterized protein</fullName>
    </submittedName>
</protein>
<sequence>MHDVDSQVKPKPADALTASKLSQSPFSTPVDTAETPPHPNSVLCRHQFMRFLRVSSLLCNQRVFFFIRKRTKRRTNHDPMDSEPDSSRNPKSANHVSNYKNRGDYMEKVYAIIPVKEKSNRIKRKNFIDFYKGLSLLEIKIQQCISSGVFSDVFVSSDAEEAELISKKYNIKFIKRDPYFCDPLTPWGEVIKGVALSVPAEDDAFLMWLHVTNPLFKNFNGLIEALKNNPGYDSCSTVTEHHHFMLNSDYLPINHKWGPWHTYTQGTKPVYQLNLAASLIRKRTMAENRYILGDMPYFHSISFTEGLDIDTHEEFLIAQLLYNQLMNPRSTLTS</sequence>
<dbReference type="Gene3D" id="3.90.550.10">
    <property type="entry name" value="Spore Coat Polysaccharide Biosynthesis Protein SpsA, Chain A"/>
    <property type="match status" value="1"/>
</dbReference>
<feature type="compositionally biased region" description="Polar residues" evidence="1">
    <location>
        <begin position="19"/>
        <end position="30"/>
    </location>
</feature>
<feature type="compositionally biased region" description="Basic and acidic residues" evidence="1">
    <location>
        <begin position="1"/>
        <end position="12"/>
    </location>
</feature>
<reference evidence="3" key="2">
    <citation type="journal article" date="2017" name="Plant Physiol. Biochem.">
        <title>Differential oxidative and antioxidative response of duckweed Lemna minor toward plant growth promoting/inhibiting bacteria.</title>
        <authorList>
            <person name="Ishizawa H."/>
            <person name="Kuroda M."/>
            <person name="Morikawa M."/>
            <person name="Ike M."/>
        </authorList>
    </citation>
    <scope>NUCLEOTIDE SEQUENCE [LARGE SCALE GENOMIC DNA]</scope>
    <source>
        <strain evidence="3">M6</strain>
    </source>
</reference>
<proteinExistence type="predicted"/>
<dbReference type="InterPro" id="IPR029044">
    <property type="entry name" value="Nucleotide-diphossugar_trans"/>
</dbReference>
<feature type="region of interest" description="Disordered" evidence="1">
    <location>
        <begin position="1"/>
        <end position="38"/>
    </location>
</feature>
<dbReference type="Pfam" id="PF02348">
    <property type="entry name" value="CTP_transf_3"/>
    <property type="match status" value="1"/>
</dbReference>
<dbReference type="Proteomes" id="UP000278756">
    <property type="component" value="Chromosome 1"/>
</dbReference>
<feature type="region of interest" description="Disordered" evidence="1">
    <location>
        <begin position="75"/>
        <end position="98"/>
    </location>
</feature>
<name>A0A3G9GA80_9CAUL</name>